<keyword evidence="6" id="KW-0472">Membrane</keyword>
<evidence type="ECO:0000256" key="2">
    <source>
        <dbReference type="ARBA" id="ARBA00022737"/>
    </source>
</evidence>
<dbReference type="PROSITE" id="PS51470">
    <property type="entry name" value="FG_GAP"/>
    <property type="match status" value="1"/>
</dbReference>
<evidence type="ECO:0000256" key="1">
    <source>
        <dbReference type="ARBA" id="ARBA00022729"/>
    </source>
</evidence>
<feature type="compositionally biased region" description="Low complexity" evidence="5">
    <location>
        <begin position="493"/>
        <end position="504"/>
    </location>
</feature>
<keyword evidence="1" id="KW-0732">Signal</keyword>
<feature type="region of interest" description="Disordered" evidence="5">
    <location>
        <begin position="1"/>
        <end position="25"/>
    </location>
</feature>
<dbReference type="PRINTS" id="PR01217">
    <property type="entry name" value="PRICHEXTENSN"/>
</dbReference>
<dbReference type="PANTHER" id="PTHR23220">
    <property type="entry name" value="INTEGRIN ALPHA"/>
    <property type="match status" value="1"/>
</dbReference>
<feature type="compositionally biased region" description="Low complexity" evidence="5">
    <location>
        <begin position="928"/>
        <end position="958"/>
    </location>
</feature>
<feature type="compositionally biased region" description="Pro residues" evidence="5">
    <location>
        <begin position="647"/>
        <end position="687"/>
    </location>
</feature>
<sequence>MSTEWSPLVEATRTVHPGPPAGGSSARYGSSVASLRLYQDGAAALAVGAPYASVSAISQGKVHLVWVRHDGSLAWPGVSVTSPQIPLSNGDLFGTAVAAFPRAEIAQSNAQQEPGVVLAVGAPGSNTVYLVTLSAAAEYVSHTAITPGTSFSPAPEIVQSARFGTAVASLSDLDGNGLHELVVCAADTFGSTGAKGSVYILFLAEDNSVRSFSRIQGGAGGFQTIPQLFARSLAALPDMNGDGVPDLAVGGSQGSPFFGAVWVLFLTRSGLVSGYSTINKESGSLQDEIGQWDSFGSSLGMVPDLDWDGRPELAVGAVGDPSGDTFLTSSFDGAVHLLFLGANGSVKRSLRMVDGSAPDTLALRGSNSYFGSSIASLDSRAPQIRPSLTNSYSLGPWLTIAVGAKNDGAAGLASGALHLVHFTRAPPPPPSLPAPPLWPPAWPSPSPPNVPPAPPVSHVPPLLPPPLPPLNPVPSPPPPPSSPQSSPPPAFPQEPRASPSLSAPPCSPPPLVAPSPVSTAPSPEMPVQLLVPSPGPPLTSPPALSPTPPSPAAASQLPLPYVAPSPPPPSCRPSMPSSWPPPQPSQLAPAPTTPYGSLNPLPASPQSSPLPSSLSSPSQTPPYCPGPPAASPRVTPHSPPACTLPTPSHPTLPTAPLPPISPAPSSPPPTPTSPPPCSSFPYAPTPSPRSLTAETVSVRIGPLELGTEGLLVFAAICLFLLLLSLVGCILCCKCFAWRCRKRRARRPARPATTLRSRFASSQPSDVQLRQQVAAEGPLTPRIILPRISSTIHLGKHACVEPGQIRYDLPSEAYRVAADARSSVQMQSASQANSANRSTLLCTPSLDLARLRLHTSVQTKGPPSSGQLSPRMQQLLTSRRQAREQNSRKRSMQERSAPERNGVEGDMESLFCSPRSDTSECVMPERTCSPRSFRASSQPASAASADSDPTRASATATTSIASMEGHSAALQRPVSPNAYTKPNTGVHIIQQQL</sequence>
<dbReference type="SUPFAM" id="SSF69318">
    <property type="entry name" value="Integrin alpha N-terminal domain"/>
    <property type="match status" value="1"/>
</dbReference>
<dbReference type="GO" id="GO:0008305">
    <property type="term" value="C:integrin complex"/>
    <property type="evidence" value="ECO:0007669"/>
    <property type="project" value="TreeGrafter"/>
</dbReference>
<proteinExistence type="predicted"/>
<keyword evidence="6" id="KW-1133">Transmembrane helix</keyword>
<dbReference type="InterPro" id="IPR013517">
    <property type="entry name" value="FG-GAP"/>
</dbReference>
<feature type="transmembrane region" description="Helical" evidence="6">
    <location>
        <begin position="710"/>
        <end position="736"/>
    </location>
</feature>
<dbReference type="SMART" id="SM00191">
    <property type="entry name" value="Int_alpha"/>
    <property type="match status" value="5"/>
</dbReference>
<feature type="region of interest" description="Disordered" evidence="5">
    <location>
        <begin position="467"/>
        <end position="688"/>
    </location>
</feature>
<dbReference type="GO" id="GO:0007160">
    <property type="term" value="P:cell-matrix adhesion"/>
    <property type="evidence" value="ECO:0007669"/>
    <property type="project" value="TreeGrafter"/>
</dbReference>
<dbReference type="EMBL" id="HBIZ01009344">
    <property type="protein sequence ID" value="CAE0752895.1"/>
    <property type="molecule type" value="Transcribed_RNA"/>
</dbReference>
<feature type="compositionally biased region" description="Low complexity" evidence="5">
    <location>
        <begin position="597"/>
        <end position="618"/>
    </location>
</feature>
<dbReference type="GO" id="GO:0098609">
    <property type="term" value="P:cell-cell adhesion"/>
    <property type="evidence" value="ECO:0007669"/>
    <property type="project" value="TreeGrafter"/>
</dbReference>
<name>A0A7S4B4S0_CHRCT</name>
<dbReference type="Gene3D" id="2.130.10.130">
    <property type="entry name" value="Integrin alpha, N-terminal"/>
    <property type="match status" value="3"/>
</dbReference>
<dbReference type="InterPro" id="IPR028994">
    <property type="entry name" value="Integrin_alpha_N"/>
</dbReference>
<evidence type="ECO:0000313" key="7">
    <source>
        <dbReference type="EMBL" id="CAE0752895.1"/>
    </source>
</evidence>
<protein>
    <recommendedName>
        <fullName evidence="8">Integrin alpha-2 domain-containing protein</fullName>
    </recommendedName>
</protein>
<feature type="compositionally biased region" description="Pro residues" evidence="5">
    <location>
        <begin position="619"/>
        <end position="630"/>
    </location>
</feature>
<dbReference type="GO" id="GO:0007229">
    <property type="term" value="P:integrin-mediated signaling pathway"/>
    <property type="evidence" value="ECO:0007669"/>
    <property type="project" value="TreeGrafter"/>
</dbReference>
<dbReference type="InterPro" id="IPR013519">
    <property type="entry name" value="Int_alpha_beta-p"/>
</dbReference>
<dbReference type="GO" id="GO:0009897">
    <property type="term" value="C:external side of plasma membrane"/>
    <property type="evidence" value="ECO:0007669"/>
    <property type="project" value="TreeGrafter"/>
</dbReference>
<feature type="compositionally biased region" description="Pro residues" evidence="5">
    <location>
        <begin position="533"/>
        <end position="551"/>
    </location>
</feature>
<feature type="compositionally biased region" description="Basic and acidic residues" evidence="5">
    <location>
        <begin position="880"/>
        <end position="902"/>
    </location>
</feature>
<keyword evidence="3" id="KW-0325">Glycoprotein</keyword>
<feature type="compositionally biased region" description="Polar residues" evidence="5">
    <location>
        <begin position="856"/>
        <end position="878"/>
    </location>
</feature>
<feature type="repeat" description="FG-GAP" evidence="4">
    <location>
        <begin position="149"/>
        <end position="210"/>
    </location>
</feature>
<evidence type="ECO:0000256" key="6">
    <source>
        <dbReference type="SAM" id="Phobius"/>
    </source>
</evidence>
<dbReference type="GO" id="GO:0005178">
    <property type="term" value="F:integrin binding"/>
    <property type="evidence" value="ECO:0007669"/>
    <property type="project" value="TreeGrafter"/>
</dbReference>
<keyword evidence="2" id="KW-0677">Repeat</keyword>
<dbReference type="PANTHER" id="PTHR23220:SF118">
    <property type="entry name" value="INTEGRIN ALPHA-X"/>
    <property type="match status" value="1"/>
</dbReference>
<feature type="region of interest" description="Disordered" evidence="5">
    <location>
        <begin position="973"/>
        <end position="992"/>
    </location>
</feature>
<evidence type="ECO:0008006" key="8">
    <source>
        <dbReference type="Google" id="ProtNLM"/>
    </source>
</evidence>
<evidence type="ECO:0000256" key="5">
    <source>
        <dbReference type="SAM" id="MobiDB-lite"/>
    </source>
</evidence>
<dbReference type="Pfam" id="PF01839">
    <property type="entry name" value="FG-GAP"/>
    <property type="match status" value="1"/>
</dbReference>
<feature type="compositionally biased region" description="Pro residues" evidence="5">
    <location>
        <begin position="467"/>
        <end position="492"/>
    </location>
</feature>
<feature type="region of interest" description="Disordered" evidence="5">
    <location>
        <begin position="856"/>
        <end position="958"/>
    </location>
</feature>
<keyword evidence="6" id="KW-0812">Transmembrane</keyword>
<organism evidence="7">
    <name type="scientific">Chrysotila carterae</name>
    <name type="common">Marine alga</name>
    <name type="synonym">Syracosphaera carterae</name>
    <dbReference type="NCBI Taxonomy" id="13221"/>
    <lineage>
        <taxon>Eukaryota</taxon>
        <taxon>Haptista</taxon>
        <taxon>Haptophyta</taxon>
        <taxon>Prymnesiophyceae</taxon>
        <taxon>Isochrysidales</taxon>
        <taxon>Isochrysidaceae</taxon>
        <taxon>Chrysotila</taxon>
    </lineage>
</organism>
<gene>
    <name evidence="7" type="ORF">PCAR00345_LOCUS5482</name>
</gene>
<dbReference type="GO" id="GO:0033627">
    <property type="term" value="P:cell adhesion mediated by integrin"/>
    <property type="evidence" value="ECO:0007669"/>
    <property type="project" value="TreeGrafter"/>
</dbReference>
<reference evidence="7" key="1">
    <citation type="submission" date="2021-01" db="EMBL/GenBank/DDBJ databases">
        <authorList>
            <person name="Corre E."/>
            <person name="Pelletier E."/>
            <person name="Niang G."/>
            <person name="Scheremetjew M."/>
            <person name="Finn R."/>
            <person name="Kale V."/>
            <person name="Holt S."/>
            <person name="Cochrane G."/>
            <person name="Meng A."/>
            <person name="Brown T."/>
            <person name="Cohen L."/>
        </authorList>
    </citation>
    <scope>NUCLEOTIDE SEQUENCE</scope>
    <source>
        <strain evidence="7">CCMP645</strain>
    </source>
</reference>
<accession>A0A7S4B4S0</accession>
<evidence type="ECO:0000256" key="3">
    <source>
        <dbReference type="ARBA" id="ARBA00023180"/>
    </source>
</evidence>
<dbReference type="AlphaFoldDB" id="A0A7S4B4S0"/>
<feature type="compositionally biased region" description="Pro residues" evidence="5">
    <location>
        <begin position="561"/>
        <end position="571"/>
    </location>
</feature>
<evidence type="ECO:0000256" key="4">
    <source>
        <dbReference type="PROSITE-ProRule" id="PRU00803"/>
    </source>
</evidence>
<feature type="compositionally biased region" description="Polar residues" evidence="5">
    <location>
        <begin position="976"/>
        <end position="992"/>
    </location>
</feature>